<evidence type="ECO:0000256" key="1">
    <source>
        <dbReference type="ARBA" id="ARBA00007100"/>
    </source>
</evidence>
<dbReference type="Proteomes" id="UP000242642">
    <property type="component" value="Unassembled WGS sequence"/>
</dbReference>
<dbReference type="Pfam" id="PF13371">
    <property type="entry name" value="TPR_9"/>
    <property type="match status" value="1"/>
</dbReference>
<gene>
    <name evidence="3" type="ORF">SAMN02583745_02528</name>
</gene>
<dbReference type="SUPFAM" id="SSF48452">
    <property type="entry name" value="TPR-like"/>
    <property type="match status" value="1"/>
</dbReference>
<keyword evidence="4" id="KW-1185">Reference proteome</keyword>
<dbReference type="AlphaFoldDB" id="A0A1I0EU13"/>
<evidence type="ECO:0000313" key="3">
    <source>
        <dbReference type="EMBL" id="SET49059.1"/>
    </source>
</evidence>
<dbReference type="InterPro" id="IPR032698">
    <property type="entry name" value="SirB1_N"/>
</dbReference>
<reference evidence="4" key="1">
    <citation type="submission" date="2016-10" db="EMBL/GenBank/DDBJ databases">
        <authorList>
            <person name="Varghese N."/>
            <person name="Submissions S."/>
        </authorList>
    </citation>
    <scope>NUCLEOTIDE SEQUENCE [LARGE SCALE GENOMIC DNA]</scope>
    <source>
        <strain evidence="4">DSM 18579</strain>
    </source>
</reference>
<accession>A0A1I0EU13</accession>
<organism evidence="3 4">
    <name type="scientific">Thorsellia anophelis DSM 18579</name>
    <dbReference type="NCBI Taxonomy" id="1123402"/>
    <lineage>
        <taxon>Bacteria</taxon>
        <taxon>Pseudomonadati</taxon>
        <taxon>Pseudomonadota</taxon>
        <taxon>Gammaproteobacteria</taxon>
        <taxon>Enterobacterales</taxon>
        <taxon>Thorselliaceae</taxon>
        <taxon>Thorsellia</taxon>
    </lineage>
</organism>
<dbReference type="InterPro" id="IPR011990">
    <property type="entry name" value="TPR-like_helical_dom_sf"/>
</dbReference>
<feature type="domain" description="Protein SirB1 N-terminal" evidence="2">
    <location>
        <begin position="36"/>
        <end position="177"/>
    </location>
</feature>
<protein>
    <submittedName>
        <fullName evidence="3">Regulator of sirC expression, contains transglutaminase-like and TPR domains</fullName>
    </submittedName>
</protein>
<comment type="similarity">
    <text evidence="1">Belongs to the UPF0162 family.</text>
</comment>
<dbReference type="RefSeq" id="WP_177168670.1">
    <property type="nucleotide sequence ID" value="NZ_FOHV01000031.1"/>
</dbReference>
<name>A0A1I0EU13_9GAMM</name>
<dbReference type="STRING" id="1123402.SAMN02583745_02528"/>
<sequence>MFKFTEEFLNESTLIDSFIQIEQTYRNTNFNKASLKRTLNAITSKALSSIDTYTQDELAIISNLNEFFYVDLGFKGPQTEQENFNELYYIDKVLKNRRGCDLILAVIYCHIATELNLKAYPIFYIGQVIIRIDMNHSEKIFLNAETGEVIPLRNLKLYANHTGSNIRFTTAMLDPQPNCHTALLLAAMRKSCYIEIDRLDDALNMSNLILTVYPEEAFERRERGMILAKLGCPHIAVQELQYFVESCPNDPLAEITKAQISVIMPEPIAIH</sequence>
<evidence type="ECO:0000259" key="2">
    <source>
        <dbReference type="Pfam" id="PF13369"/>
    </source>
</evidence>
<dbReference type="Pfam" id="PF13369">
    <property type="entry name" value="Transglut_core2"/>
    <property type="match status" value="1"/>
</dbReference>
<evidence type="ECO:0000313" key="4">
    <source>
        <dbReference type="Proteomes" id="UP000242642"/>
    </source>
</evidence>
<dbReference type="PANTHER" id="PTHR31350:SF27">
    <property type="entry name" value="HEMIMETHYLATED DNA-BINDING DOMAIN-CONTAINING PROTEIN"/>
    <property type="match status" value="1"/>
</dbReference>
<dbReference type="PANTHER" id="PTHR31350">
    <property type="entry name" value="SI:DKEY-261L7.2"/>
    <property type="match status" value="1"/>
</dbReference>
<dbReference type="EMBL" id="FOHV01000031">
    <property type="protein sequence ID" value="SET49059.1"/>
    <property type="molecule type" value="Genomic_DNA"/>
</dbReference>
<proteinExistence type="inferred from homology"/>